<feature type="region of interest" description="Disordered" evidence="1">
    <location>
        <begin position="77"/>
        <end position="117"/>
    </location>
</feature>
<dbReference type="EnsemblMetazoa" id="ASIC016414-RA">
    <property type="protein sequence ID" value="ASIC016414-PA"/>
    <property type="gene ID" value="ASIC016414"/>
</dbReference>
<sequence>MEQHPGPVQLLGTLRRVDSLLLDRKEVAIERRCWNLKGITSGTARDCADAVFTPSNFATCRIFPQRLASGRMTGYGPSQLHAGNNSATTTRDNDAVDVTRRQAPSVSEAGQGDETLALTNRRDNSSLLFAAGKSLVSIPGVRVVFRRKANPLNDRYKAS</sequence>
<dbReference type="EMBL" id="ATLV01023030">
    <property type="status" value="NOT_ANNOTATED_CDS"/>
    <property type="molecule type" value="Genomic_DNA"/>
</dbReference>
<dbReference type="AlphaFoldDB" id="A0A084WDJ3"/>
<feature type="compositionally biased region" description="Polar residues" evidence="1">
    <location>
        <begin position="81"/>
        <end position="90"/>
    </location>
</feature>
<evidence type="ECO:0000313" key="3">
    <source>
        <dbReference type="EnsemblMetazoa" id="ASIC016414-PA"/>
    </source>
</evidence>
<reference evidence="2 4" key="1">
    <citation type="journal article" date="2014" name="BMC Genomics">
        <title>Genome sequence of Anopheles sinensis provides insight into genetics basis of mosquito competence for malaria parasites.</title>
        <authorList>
            <person name="Zhou D."/>
            <person name="Zhang D."/>
            <person name="Ding G."/>
            <person name="Shi L."/>
            <person name="Hou Q."/>
            <person name="Ye Y."/>
            <person name="Xu Y."/>
            <person name="Zhou H."/>
            <person name="Xiong C."/>
            <person name="Li S."/>
            <person name="Yu J."/>
            <person name="Hong S."/>
            <person name="Yu X."/>
            <person name="Zou P."/>
            <person name="Chen C."/>
            <person name="Chang X."/>
            <person name="Wang W."/>
            <person name="Lv Y."/>
            <person name="Sun Y."/>
            <person name="Ma L."/>
            <person name="Shen B."/>
            <person name="Zhu C."/>
        </authorList>
    </citation>
    <scope>NUCLEOTIDE SEQUENCE [LARGE SCALE GENOMIC DNA]</scope>
</reference>
<dbReference type="Proteomes" id="UP000030765">
    <property type="component" value="Unassembled WGS sequence"/>
</dbReference>
<proteinExistence type="predicted"/>
<organism evidence="2">
    <name type="scientific">Anopheles sinensis</name>
    <name type="common">Mosquito</name>
    <dbReference type="NCBI Taxonomy" id="74873"/>
    <lineage>
        <taxon>Eukaryota</taxon>
        <taxon>Metazoa</taxon>
        <taxon>Ecdysozoa</taxon>
        <taxon>Arthropoda</taxon>
        <taxon>Hexapoda</taxon>
        <taxon>Insecta</taxon>
        <taxon>Pterygota</taxon>
        <taxon>Neoptera</taxon>
        <taxon>Endopterygota</taxon>
        <taxon>Diptera</taxon>
        <taxon>Nematocera</taxon>
        <taxon>Culicoidea</taxon>
        <taxon>Culicidae</taxon>
        <taxon>Anophelinae</taxon>
        <taxon>Anopheles</taxon>
    </lineage>
</organism>
<gene>
    <name evidence="2" type="ORF">ZHAS_00016414</name>
</gene>
<feature type="compositionally biased region" description="Basic and acidic residues" evidence="1">
    <location>
        <begin position="91"/>
        <end position="100"/>
    </location>
</feature>
<dbReference type="EMBL" id="KE525339">
    <property type="protein sequence ID" value="KFB48287.1"/>
    <property type="molecule type" value="Genomic_DNA"/>
</dbReference>
<accession>A0A084WDJ3</accession>
<name>A0A084WDJ3_ANOSI</name>
<evidence type="ECO:0000313" key="4">
    <source>
        <dbReference type="Proteomes" id="UP000030765"/>
    </source>
</evidence>
<evidence type="ECO:0000313" key="2">
    <source>
        <dbReference type="EMBL" id="KFB48287.1"/>
    </source>
</evidence>
<keyword evidence="4" id="KW-1185">Reference proteome</keyword>
<reference evidence="3" key="2">
    <citation type="submission" date="2020-05" db="UniProtKB">
        <authorList>
            <consortium name="EnsemblMetazoa"/>
        </authorList>
    </citation>
    <scope>IDENTIFICATION</scope>
</reference>
<protein>
    <submittedName>
        <fullName evidence="2 3">Type II restriction enzyme HgiDI</fullName>
    </submittedName>
</protein>
<dbReference type="VEuPathDB" id="VectorBase:ASIC016414"/>
<evidence type="ECO:0000256" key="1">
    <source>
        <dbReference type="SAM" id="MobiDB-lite"/>
    </source>
</evidence>